<reference evidence="14 15" key="1">
    <citation type="submission" date="2017-02" db="EMBL/GenBank/DDBJ databases">
        <authorList>
            <person name="Peterson S.W."/>
        </authorList>
    </citation>
    <scope>NUCLEOTIDE SEQUENCE [LARGE SCALE GENOMIC DNA]</scope>
    <source>
        <strain evidence="14 15">VKM Ac-2059</strain>
    </source>
</reference>
<dbReference type="Pfam" id="PF01715">
    <property type="entry name" value="IPPT"/>
    <property type="match status" value="1"/>
</dbReference>
<proteinExistence type="inferred from homology"/>
<dbReference type="Gene3D" id="3.40.50.300">
    <property type="entry name" value="P-loop containing nucleotide triphosphate hydrolases"/>
    <property type="match status" value="1"/>
</dbReference>
<evidence type="ECO:0000256" key="12">
    <source>
        <dbReference type="RuleBase" id="RU003784"/>
    </source>
</evidence>
<dbReference type="NCBIfam" id="TIGR00174">
    <property type="entry name" value="miaA"/>
    <property type="match status" value="1"/>
</dbReference>
<keyword evidence="7 10" id="KW-0067">ATP-binding</keyword>
<dbReference type="InterPro" id="IPR039657">
    <property type="entry name" value="Dimethylallyltransferase"/>
</dbReference>
<keyword evidence="5 10" id="KW-0819">tRNA processing</keyword>
<evidence type="ECO:0000256" key="4">
    <source>
        <dbReference type="ARBA" id="ARBA00022679"/>
    </source>
</evidence>
<dbReference type="GO" id="GO:0006400">
    <property type="term" value="P:tRNA modification"/>
    <property type="evidence" value="ECO:0007669"/>
    <property type="project" value="TreeGrafter"/>
</dbReference>
<dbReference type="GO" id="GO:0052381">
    <property type="term" value="F:tRNA dimethylallyltransferase activity"/>
    <property type="evidence" value="ECO:0007669"/>
    <property type="project" value="UniProtKB-UniRule"/>
</dbReference>
<evidence type="ECO:0000256" key="11">
    <source>
        <dbReference type="RuleBase" id="RU003783"/>
    </source>
</evidence>
<dbReference type="PANTHER" id="PTHR11088:SF60">
    <property type="entry name" value="TRNA DIMETHYLALLYLTRANSFERASE"/>
    <property type="match status" value="1"/>
</dbReference>
<keyword evidence="15" id="KW-1185">Reference proteome</keyword>
<comment type="catalytic activity">
    <reaction evidence="9 10 11">
        <text>adenosine(37) in tRNA + dimethylallyl diphosphate = N(6)-dimethylallyladenosine(37) in tRNA + diphosphate</text>
        <dbReference type="Rhea" id="RHEA:26482"/>
        <dbReference type="Rhea" id="RHEA-COMP:10162"/>
        <dbReference type="Rhea" id="RHEA-COMP:10375"/>
        <dbReference type="ChEBI" id="CHEBI:33019"/>
        <dbReference type="ChEBI" id="CHEBI:57623"/>
        <dbReference type="ChEBI" id="CHEBI:74411"/>
        <dbReference type="ChEBI" id="CHEBI:74415"/>
        <dbReference type="EC" id="2.5.1.75"/>
    </reaction>
</comment>
<dbReference type="InterPro" id="IPR027417">
    <property type="entry name" value="P-loop_NTPase"/>
</dbReference>
<evidence type="ECO:0000256" key="10">
    <source>
        <dbReference type="HAMAP-Rule" id="MF_00185"/>
    </source>
</evidence>
<dbReference type="Proteomes" id="UP000190857">
    <property type="component" value="Unassembled WGS sequence"/>
</dbReference>
<dbReference type="PANTHER" id="PTHR11088">
    <property type="entry name" value="TRNA DIMETHYLALLYLTRANSFERASE"/>
    <property type="match status" value="1"/>
</dbReference>
<evidence type="ECO:0000256" key="3">
    <source>
        <dbReference type="ARBA" id="ARBA00005842"/>
    </source>
</evidence>
<dbReference type="HAMAP" id="MF_00185">
    <property type="entry name" value="IPP_trans"/>
    <property type="match status" value="1"/>
</dbReference>
<name>A0A1T5KMA1_9MICO</name>
<feature type="site" description="Interaction with substrate tRNA" evidence="10">
    <location>
        <position position="113"/>
    </location>
</feature>
<keyword evidence="4 10" id="KW-0808">Transferase</keyword>
<dbReference type="AlphaFoldDB" id="A0A1T5KMA1"/>
<dbReference type="STRING" id="123320.SAMN06309945_2412"/>
<protein>
    <recommendedName>
        <fullName evidence="10">tRNA dimethylallyltransferase</fullName>
        <ecNumber evidence="10">2.5.1.75</ecNumber>
    </recommendedName>
    <alternativeName>
        <fullName evidence="10">Dimethylallyl diphosphate:tRNA dimethylallyltransferase</fullName>
        <shortName evidence="10">DMAPP:tRNA dimethylallyltransferase</shortName>
        <shortName evidence="10">DMATase</shortName>
    </alternativeName>
    <alternativeName>
        <fullName evidence="10">Isopentenyl-diphosphate:tRNA isopentenyltransferase</fullName>
        <shortName evidence="10">IPP transferase</shortName>
        <shortName evidence="10">IPPT</shortName>
        <shortName evidence="10">IPTase</shortName>
    </alternativeName>
</protein>
<evidence type="ECO:0000256" key="5">
    <source>
        <dbReference type="ARBA" id="ARBA00022694"/>
    </source>
</evidence>
<dbReference type="InterPro" id="IPR018022">
    <property type="entry name" value="IPT"/>
</dbReference>
<evidence type="ECO:0000256" key="6">
    <source>
        <dbReference type="ARBA" id="ARBA00022741"/>
    </source>
</evidence>
<dbReference type="FunFam" id="1.10.20.140:FF:000001">
    <property type="entry name" value="tRNA dimethylallyltransferase"/>
    <property type="match status" value="1"/>
</dbReference>
<dbReference type="RefSeq" id="WP_200811547.1">
    <property type="nucleotide sequence ID" value="NZ_FUZP01000002.1"/>
</dbReference>
<evidence type="ECO:0000256" key="2">
    <source>
        <dbReference type="ARBA" id="ARBA00003213"/>
    </source>
</evidence>
<feature type="binding site" evidence="10">
    <location>
        <begin position="17"/>
        <end position="24"/>
    </location>
    <ligand>
        <name>ATP</name>
        <dbReference type="ChEBI" id="CHEBI:30616"/>
    </ligand>
</feature>
<feature type="binding site" evidence="10">
    <location>
        <begin position="19"/>
        <end position="24"/>
    </location>
    <ligand>
        <name>substrate</name>
    </ligand>
</feature>
<evidence type="ECO:0000313" key="14">
    <source>
        <dbReference type="EMBL" id="SKC64876.1"/>
    </source>
</evidence>
<evidence type="ECO:0000256" key="13">
    <source>
        <dbReference type="RuleBase" id="RU003785"/>
    </source>
</evidence>
<accession>A0A1T5KMA1</accession>
<dbReference type="EMBL" id="FUZP01000002">
    <property type="protein sequence ID" value="SKC64876.1"/>
    <property type="molecule type" value="Genomic_DNA"/>
</dbReference>
<comment type="cofactor">
    <cofactor evidence="1 10">
        <name>Mg(2+)</name>
        <dbReference type="ChEBI" id="CHEBI:18420"/>
    </cofactor>
</comment>
<feature type="site" description="Interaction with substrate tRNA" evidence="10">
    <location>
        <position position="134"/>
    </location>
</feature>
<comment type="subunit">
    <text evidence="10">Monomer.</text>
</comment>
<comment type="function">
    <text evidence="2 10 12">Catalyzes the transfer of a dimethylallyl group onto the adenine at position 37 in tRNAs that read codons beginning with uridine, leading to the formation of N6-(dimethylallyl)adenosine (i(6)A).</text>
</comment>
<evidence type="ECO:0000313" key="15">
    <source>
        <dbReference type="Proteomes" id="UP000190857"/>
    </source>
</evidence>
<feature type="region of interest" description="Interaction with substrate tRNA" evidence="10">
    <location>
        <begin position="47"/>
        <end position="50"/>
    </location>
</feature>
<comment type="similarity">
    <text evidence="3 10 13">Belongs to the IPP transferase family.</text>
</comment>
<dbReference type="Gene3D" id="1.10.20.140">
    <property type="match status" value="1"/>
</dbReference>
<evidence type="ECO:0000256" key="1">
    <source>
        <dbReference type="ARBA" id="ARBA00001946"/>
    </source>
</evidence>
<gene>
    <name evidence="10" type="primary">miaA</name>
    <name evidence="14" type="ORF">SAMN06309945_2412</name>
</gene>
<organism evidence="14 15">
    <name type="scientific">Okibacterium fritillariae</name>
    <dbReference type="NCBI Taxonomy" id="123320"/>
    <lineage>
        <taxon>Bacteria</taxon>
        <taxon>Bacillati</taxon>
        <taxon>Actinomycetota</taxon>
        <taxon>Actinomycetes</taxon>
        <taxon>Micrococcales</taxon>
        <taxon>Microbacteriaceae</taxon>
        <taxon>Okibacterium</taxon>
    </lineage>
</organism>
<dbReference type="SUPFAM" id="SSF52540">
    <property type="entry name" value="P-loop containing nucleoside triphosphate hydrolases"/>
    <property type="match status" value="2"/>
</dbReference>
<dbReference type="GO" id="GO:0005524">
    <property type="term" value="F:ATP binding"/>
    <property type="evidence" value="ECO:0007669"/>
    <property type="project" value="UniProtKB-UniRule"/>
</dbReference>
<keyword evidence="6 10" id="KW-0547">Nucleotide-binding</keyword>
<comment type="caution">
    <text evidence="10">Lacks conserved residue(s) required for the propagation of feature annotation.</text>
</comment>
<evidence type="ECO:0000256" key="8">
    <source>
        <dbReference type="ARBA" id="ARBA00022842"/>
    </source>
</evidence>
<sequence>MTDGSTGGGAPLIVVVGPTGTGKSDLSLALAERLTGTTGDVEIVNADSMQLYRGMDIGTAKLRPEERRGVPHHLLDVLDVTEEATVARYQPTARQAIRNILDRGKTPVLVGGSGLYVSSVIYEFDFPGTDPVIRQRLEDELAAVGPGMLHRRLTVIDPITAERVGPHNGRRIVRALEVAEMTGDAPSAALPDEPTPWHPSVILGLRAPREQLVERLDRRVDRMWADGLVAEADALRQAGIERGVTASRAIGYAQALAQLSGALTADEARAQTASLTRRYARRQVSWFKRYPHAHWLDYDDPRLVDHALRLIAEHQAP</sequence>
<evidence type="ECO:0000256" key="7">
    <source>
        <dbReference type="ARBA" id="ARBA00022840"/>
    </source>
</evidence>
<dbReference type="EC" id="2.5.1.75" evidence="10"/>
<evidence type="ECO:0000256" key="9">
    <source>
        <dbReference type="ARBA" id="ARBA00049563"/>
    </source>
</evidence>
<keyword evidence="8 10" id="KW-0460">Magnesium</keyword>